<keyword evidence="1" id="KW-1133">Transmembrane helix</keyword>
<proteinExistence type="predicted"/>
<accession>A0ABX8S008</accession>
<sequence>MSDIVQTIFDSRGFGDVVVTRTDDRCSAQFRKADSPVVTIERVGARTRSSVLIGTRDARCLAARVNDRPMKVLPGSGRVLKRSYRVVAEIDDRVLTLEPKSVEESRFLNGRPGEIEQSFCTFTLLGDGSVYVEWKAPTATEVRGHIVEPRQPTEEDVLIGFALVAAFGIGSLSVTSLVIEFVGAFG</sequence>
<dbReference type="RefSeq" id="WP_218476967.1">
    <property type="nucleotide sequence ID" value="NZ_BAABJN010000015.1"/>
</dbReference>
<keyword evidence="3" id="KW-1185">Reference proteome</keyword>
<gene>
    <name evidence="2" type="ORF">KV110_16015</name>
</gene>
<keyword evidence="1" id="KW-0472">Membrane</keyword>
<reference evidence="2 3" key="1">
    <citation type="submission" date="2021-07" db="EMBL/GenBank/DDBJ databases">
        <title>Whole Genome Sequence of Nocardia Iowensis.</title>
        <authorList>
            <person name="Lamm A."/>
            <person name="Collins-Fairclough A.M."/>
            <person name="Bunk B."/>
            <person name="Sproer C."/>
        </authorList>
    </citation>
    <scope>NUCLEOTIDE SEQUENCE [LARGE SCALE GENOMIC DNA]</scope>
    <source>
        <strain evidence="2 3">NRRL 5646</strain>
    </source>
</reference>
<evidence type="ECO:0000313" key="2">
    <source>
        <dbReference type="EMBL" id="QXN94427.1"/>
    </source>
</evidence>
<organism evidence="2 3">
    <name type="scientific">Nocardia iowensis</name>
    <dbReference type="NCBI Taxonomy" id="204891"/>
    <lineage>
        <taxon>Bacteria</taxon>
        <taxon>Bacillati</taxon>
        <taxon>Actinomycetota</taxon>
        <taxon>Actinomycetes</taxon>
        <taxon>Mycobacteriales</taxon>
        <taxon>Nocardiaceae</taxon>
        <taxon>Nocardia</taxon>
    </lineage>
</organism>
<feature type="transmembrane region" description="Helical" evidence="1">
    <location>
        <begin position="157"/>
        <end position="179"/>
    </location>
</feature>
<evidence type="ECO:0000256" key="1">
    <source>
        <dbReference type="SAM" id="Phobius"/>
    </source>
</evidence>
<name>A0ABX8S008_NOCIO</name>
<evidence type="ECO:0000313" key="3">
    <source>
        <dbReference type="Proteomes" id="UP000694257"/>
    </source>
</evidence>
<keyword evidence="1" id="KW-0812">Transmembrane</keyword>
<dbReference type="Proteomes" id="UP000694257">
    <property type="component" value="Chromosome"/>
</dbReference>
<protein>
    <submittedName>
        <fullName evidence="2">Uncharacterized protein</fullName>
    </submittedName>
</protein>
<dbReference type="EMBL" id="CP078145">
    <property type="protein sequence ID" value="QXN94427.1"/>
    <property type="molecule type" value="Genomic_DNA"/>
</dbReference>